<dbReference type="RefSeq" id="WP_237240342.1">
    <property type="nucleotide sequence ID" value="NZ_JAKKDU010000013.1"/>
</dbReference>
<dbReference type="InterPro" id="IPR036388">
    <property type="entry name" value="WH-like_DNA-bd_sf"/>
</dbReference>
<dbReference type="Proteomes" id="UP001199795">
    <property type="component" value="Unassembled WGS sequence"/>
</dbReference>
<dbReference type="InterPro" id="IPR015943">
    <property type="entry name" value="WD40/YVTN_repeat-like_dom_sf"/>
</dbReference>
<keyword evidence="2" id="KW-0472">Membrane</keyword>
<sequence length="936" mass="108430">MKIKTNICTIVIFLLVTTLLYGQDSPPVQVYTSKDYGAESQNWSIDQSKHNFIYVANNQGLLEFNGAKWNSYPSPNETIVRSVSVIDDLIYTGCSKEFGYWQRNEFGLLFYTSLSKLLKIDFLEGEEFWDIVSINDYILFQSLKRIYIYDKTNNSYSIIDSDTNIYKMFKVDGSIYFQETRNGLYKIESGKSILVSNAQLLKNDLLVNVFNHNSGNLLIETESNGFYFLDNGELVKWNIQDDRISKSGVYRSTKLRDGSFILGTRSDGIVHITKEGEVYNYINTLNGLSNNTIHYIFEDAENNIWLALDNGINCINFKSPFRIFNDLEGRIGTVYASAIYKDYLYLGSNQGLYCRPINSNESFKFVEGTQGPVWCLKEFKGSLFCGHNVGTFLVNKDSASLIADIQGTWDIESLNEKDNMLLQGNYNGLNIIEMKDGKWQFKNKIEGFNVSSRFFSINNNQIFVTHGSKDIFTVTVNNEYTKALSIVKDTLLGRGLNCSITKYNDDIIYAYKRGVFKYDLTQEKFLKDTILSKLYSPEEYTSGKLISNKGSNILWNFSKNNLNYVTRDNLNGKSILNKIPYSSEFPKGLTGYENIKSLKNNTYIIGSSNGYVTIDIDKLEEKVYDISINSITNSSIGDSAKYVDKNLESVFENKNNNIEFSFGVVEFHKYLETEYQYQLVGMYPDWSNWFSEPKVSFKNLSFGDYVFKVKARVGNTLSKNIATYSFSIKRPWYFSNMLIALYIIIFLLISFITHNVYKRYYRKQNERLMQENHRELELKKLENKQQLMRFNNDKLRQDIESKNRELGISTMNLIKKNEFLNNLKKELKNVSDNNNKIKNVIRIIDKNLNDEDDWNLFEEAFNNADKDFIKKIKSLHPTLTSNDLRLCSYLRLNLSSKEIAPLLNISPRSVEVKRYRLRKKINLPRESSLSDYILEI</sequence>
<dbReference type="Pfam" id="PF07495">
    <property type="entry name" value="Y_Y_Y"/>
    <property type="match status" value="1"/>
</dbReference>
<keyword evidence="2" id="KW-1133">Transmembrane helix</keyword>
<dbReference type="GO" id="GO:0003677">
    <property type="term" value="F:DNA binding"/>
    <property type="evidence" value="ECO:0007669"/>
    <property type="project" value="InterPro"/>
</dbReference>
<keyword evidence="5" id="KW-1185">Reference proteome</keyword>
<dbReference type="Gene3D" id="2.60.40.10">
    <property type="entry name" value="Immunoglobulins"/>
    <property type="match status" value="1"/>
</dbReference>
<evidence type="ECO:0000256" key="1">
    <source>
        <dbReference type="SAM" id="Coils"/>
    </source>
</evidence>
<feature type="coiled-coil region" evidence="1">
    <location>
        <begin position="778"/>
        <end position="840"/>
    </location>
</feature>
<feature type="domain" description="HTH luxR-type" evidence="3">
    <location>
        <begin position="876"/>
        <end position="933"/>
    </location>
</feature>
<evidence type="ECO:0000259" key="3">
    <source>
        <dbReference type="SMART" id="SM00421"/>
    </source>
</evidence>
<evidence type="ECO:0000313" key="4">
    <source>
        <dbReference type="EMBL" id="MCF7569008.1"/>
    </source>
</evidence>
<dbReference type="SUPFAM" id="SSF46894">
    <property type="entry name" value="C-terminal effector domain of the bipartite response regulators"/>
    <property type="match status" value="1"/>
</dbReference>
<dbReference type="GO" id="GO:0006355">
    <property type="term" value="P:regulation of DNA-templated transcription"/>
    <property type="evidence" value="ECO:0007669"/>
    <property type="project" value="InterPro"/>
</dbReference>
<evidence type="ECO:0000256" key="2">
    <source>
        <dbReference type="SAM" id="Phobius"/>
    </source>
</evidence>
<feature type="transmembrane region" description="Helical" evidence="2">
    <location>
        <begin position="732"/>
        <end position="757"/>
    </location>
</feature>
<dbReference type="EMBL" id="JAKKDU010000013">
    <property type="protein sequence ID" value="MCF7569008.1"/>
    <property type="molecule type" value="Genomic_DNA"/>
</dbReference>
<keyword evidence="2" id="KW-0812">Transmembrane</keyword>
<reference evidence="4" key="1">
    <citation type="submission" date="2022-01" db="EMBL/GenBank/DDBJ databases">
        <title>Draft genome sequence of Sabulilitoribacter arenilitoris KCTC 52401.</title>
        <authorList>
            <person name="Oh J.-S."/>
        </authorList>
    </citation>
    <scope>NUCLEOTIDE SEQUENCE</scope>
    <source>
        <strain evidence="4">HMF6543</strain>
    </source>
</reference>
<dbReference type="Gene3D" id="1.10.10.10">
    <property type="entry name" value="Winged helix-like DNA-binding domain superfamily/Winged helix DNA-binding domain"/>
    <property type="match status" value="1"/>
</dbReference>
<comment type="caution">
    <text evidence="4">The sequence shown here is derived from an EMBL/GenBank/DDBJ whole genome shotgun (WGS) entry which is preliminary data.</text>
</comment>
<dbReference type="InterPro" id="IPR011123">
    <property type="entry name" value="Y_Y_Y"/>
</dbReference>
<evidence type="ECO:0000313" key="5">
    <source>
        <dbReference type="Proteomes" id="UP001199795"/>
    </source>
</evidence>
<accession>A0AAE3EP28</accession>
<dbReference type="Gene3D" id="2.130.10.10">
    <property type="entry name" value="YVTN repeat-like/Quinoprotein amine dehydrogenase"/>
    <property type="match status" value="2"/>
</dbReference>
<keyword evidence="1" id="KW-0175">Coiled coil</keyword>
<dbReference type="InterPro" id="IPR000792">
    <property type="entry name" value="Tscrpt_reg_LuxR_C"/>
</dbReference>
<protein>
    <submittedName>
        <fullName evidence="4">LuxR family transcriptional regulator</fullName>
    </submittedName>
</protein>
<organism evidence="4 5">
    <name type="scientific">Wocania arenilitoris</name>
    <dbReference type="NCBI Taxonomy" id="2044858"/>
    <lineage>
        <taxon>Bacteria</taxon>
        <taxon>Pseudomonadati</taxon>
        <taxon>Bacteroidota</taxon>
        <taxon>Flavobacteriia</taxon>
        <taxon>Flavobacteriales</taxon>
        <taxon>Flavobacteriaceae</taxon>
        <taxon>Wocania</taxon>
    </lineage>
</organism>
<dbReference type="InterPro" id="IPR013783">
    <property type="entry name" value="Ig-like_fold"/>
</dbReference>
<dbReference type="InterPro" id="IPR016032">
    <property type="entry name" value="Sig_transdc_resp-reg_C-effctor"/>
</dbReference>
<dbReference type="SUPFAM" id="SSF63829">
    <property type="entry name" value="Calcium-dependent phosphotriesterase"/>
    <property type="match status" value="1"/>
</dbReference>
<gene>
    <name evidence="4" type="ORF">L3X37_11625</name>
</gene>
<dbReference type="SMART" id="SM00421">
    <property type="entry name" value="HTH_LUXR"/>
    <property type="match status" value="1"/>
</dbReference>
<name>A0AAE3EP28_9FLAO</name>
<dbReference type="AlphaFoldDB" id="A0AAE3EP28"/>
<proteinExistence type="predicted"/>